<evidence type="ECO:0000256" key="4">
    <source>
        <dbReference type="SAM" id="MobiDB-lite"/>
    </source>
</evidence>
<name>A0A167ZVT8_9EURO</name>
<dbReference type="Proteomes" id="UP000242877">
    <property type="component" value="Unassembled WGS sequence"/>
</dbReference>
<dbReference type="VEuPathDB" id="FungiDB:AAP_02622"/>
<reference evidence="5 6" key="1">
    <citation type="journal article" date="2016" name="Genome Biol. Evol.">
        <title>Divergent and convergent evolution of fungal pathogenicity.</title>
        <authorList>
            <person name="Shang Y."/>
            <person name="Xiao G."/>
            <person name="Zheng P."/>
            <person name="Cen K."/>
            <person name="Zhan S."/>
            <person name="Wang C."/>
        </authorList>
    </citation>
    <scope>NUCLEOTIDE SEQUENCE [LARGE SCALE GENOMIC DNA]</scope>
    <source>
        <strain evidence="5 6">ARSEF 7405</strain>
    </source>
</reference>
<comment type="similarity">
    <text evidence="1">Belongs to the ATG14 family.</text>
</comment>
<feature type="compositionally biased region" description="Polar residues" evidence="4">
    <location>
        <begin position="302"/>
        <end position="312"/>
    </location>
</feature>
<dbReference type="EMBL" id="AZGZ01000009">
    <property type="protein sequence ID" value="KZZ93156.1"/>
    <property type="molecule type" value="Genomic_DNA"/>
</dbReference>
<proteinExistence type="inferred from homology"/>
<feature type="compositionally biased region" description="Basic and acidic residues" evidence="4">
    <location>
        <begin position="282"/>
        <end position="298"/>
    </location>
</feature>
<evidence type="ECO:0000313" key="6">
    <source>
        <dbReference type="Proteomes" id="UP000242877"/>
    </source>
</evidence>
<evidence type="ECO:0000256" key="3">
    <source>
        <dbReference type="ARBA" id="ARBA00023054"/>
    </source>
</evidence>
<evidence type="ECO:0000256" key="2">
    <source>
        <dbReference type="ARBA" id="ARBA00013807"/>
    </source>
</evidence>
<protein>
    <recommendedName>
        <fullName evidence="2">Autophagy-related protein 14</fullName>
    </recommendedName>
</protein>
<organism evidence="5 6">
    <name type="scientific">Ascosphaera apis ARSEF 7405</name>
    <dbReference type="NCBI Taxonomy" id="392613"/>
    <lineage>
        <taxon>Eukaryota</taxon>
        <taxon>Fungi</taxon>
        <taxon>Dikarya</taxon>
        <taxon>Ascomycota</taxon>
        <taxon>Pezizomycotina</taxon>
        <taxon>Eurotiomycetes</taxon>
        <taxon>Eurotiomycetidae</taxon>
        <taxon>Onygenales</taxon>
        <taxon>Ascosphaeraceae</taxon>
        <taxon>Ascosphaera</taxon>
    </lineage>
</organism>
<dbReference type="GO" id="GO:0005737">
    <property type="term" value="C:cytoplasm"/>
    <property type="evidence" value="ECO:0007669"/>
    <property type="project" value="UniProtKB-ARBA"/>
</dbReference>
<evidence type="ECO:0000313" key="5">
    <source>
        <dbReference type="EMBL" id="KZZ93156.1"/>
    </source>
</evidence>
<dbReference type="OrthoDB" id="16772at2759"/>
<comment type="caution">
    <text evidence="5">The sequence shown here is derived from an EMBL/GenBank/DDBJ whole genome shotgun (WGS) entry which is preliminary data.</text>
</comment>
<accession>A0A167ZVT8</accession>
<feature type="region of interest" description="Disordered" evidence="4">
    <location>
        <begin position="282"/>
        <end position="312"/>
    </location>
</feature>
<feature type="compositionally biased region" description="Polar residues" evidence="4">
    <location>
        <begin position="185"/>
        <end position="199"/>
    </location>
</feature>
<dbReference type="Pfam" id="PF10186">
    <property type="entry name" value="ATG14"/>
    <property type="match status" value="1"/>
</dbReference>
<dbReference type="AlphaFoldDB" id="A0A167ZVT8"/>
<keyword evidence="6" id="KW-1185">Reference proteome</keyword>
<dbReference type="GO" id="GO:0032991">
    <property type="term" value="C:protein-containing complex"/>
    <property type="evidence" value="ECO:0007669"/>
    <property type="project" value="UniProtKB-ARBA"/>
</dbReference>
<sequence length="312" mass="34008">MYTYSIAGIEIVNLRGLSGEATPEPCWAPIGISFDSTSYLYLTSVTAADKDQVTASLTSISRLVCLVSYYFGVRLPAEICLPCPGQPLPTILSPATSYQAPHQGSQVKNLHPRSLSITKPIPQLLREDPVTSNSFLEGVSLLAWDIAWLARTQGIRQGTETWEEICDVGHNLYRLLIAPPPPLRSVTNHQPSSISASSRTPRDPTAEAQSRPRTRLRTASANDSALGCYSHGSAHSFLCSAKGTEFMGTWKFAGLARFVEKVKSALFSEVSSAEWELLDGQDWDHDNEGQMNSEHSEPEISSGGNLDQTVLV</sequence>
<keyword evidence="3" id="KW-0175">Coiled coil</keyword>
<feature type="region of interest" description="Disordered" evidence="4">
    <location>
        <begin position="184"/>
        <end position="217"/>
    </location>
</feature>
<dbReference type="InterPro" id="IPR018791">
    <property type="entry name" value="UV_resistance/autophagy_Atg14"/>
</dbReference>
<evidence type="ECO:0000256" key="1">
    <source>
        <dbReference type="ARBA" id="ARBA00009574"/>
    </source>
</evidence>
<gene>
    <name evidence="5" type="ORF">AAP_02622</name>
</gene>